<evidence type="ECO:0000256" key="8">
    <source>
        <dbReference type="ARBA" id="ARBA00023136"/>
    </source>
</evidence>
<dbReference type="EMBL" id="SDPW01000001">
    <property type="protein sequence ID" value="RXZ53330.1"/>
    <property type="molecule type" value="Genomic_DNA"/>
</dbReference>
<dbReference type="OrthoDB" id="9768187at2"/>
<proteinExistence type="inferred from homology"/>
<feature type="transmembrane region" description="Helical" evidence="18">
    <location>
        <begin position="68"/>
        <end position="85"/>
    </location>
</feature>
<feature type="compositionally biased region" description="Basic and acidic residues" evidence="17">
    <location>
        <begin position="409"/>
        <end position="420"/>
    </location>
</feature>
<dbReference type="PANTHER" id="PTHR30474:SF2">
    <property type="entry name" value="PEPTIDOGLYCAN GLYCOSYLTRANSFERASE FTSW-RELATED"/>
    <property type="match status" value="1"/>
</dbReference>
<feature type="region of interest" description="Disordered" evidence="17">
    <location>
        <begin position="409"/>
        <end position="448"/>
    </location>
</feature>
<evidence type="ECO:0000256" key="6">
    <source>
        <dbReference type="ARBA" id="ARBA00022984"/>
    </source>
</evidence>
<evidence type="ECO:0000256" key="7">
    <source>
        <dbReference type="ARBA" id="ARBA00022989"/>
    </source>
</evidence>
<evidence type="ECO:0000256" key="13">
    <source>
        <dbReference type="ARBA" id="ARBA00041418"/>
    </source>
</evidence>
<keyword evidence="19" id="KW-0132">Cell division</keyword>
<dbReference type="AlphaFoldDB" id="A0A4Q2JZD5"/>
<evidence type="ECO:0000256" key="10">
    <source>
        <dbReference type="ARBA" id="ARBA00033270"/>
    </source>
</evidence>
<feature type="transmembrane region" description="Helical" evidence="18">
    <location>
        <begin position="294"/>
        <end position="316"/>
    </location>
</feature>
<keyword evidence="2" id="KW-0328">Glycosyltransferase</keyword>
<comment type="subcellular location">
    <subcellularLocation>
        <location evidence="1">Membrane</location>
        <topology evidence="1">Multi-pass membrane protein</topology>
    </subcellularLocation>
</comment>
<keyword evidence="4 18" id="KW-0812">Transmembrane</keyword>
<protein>
    <recommendedName>
        <fullName evidence="12">Probable peptidoglycan glycosyltransferase FtsW</fullName>
        <ecNumber evidence="14">2.4.99.28</ecNumber>
    </recommendedName>
    <alternativeName>
        <fullName evidence="13">Cell division protein FtsW</fullName>
    </alternativeName>
    <alternativeName>
        <fullName evidence="10">Cell wall polymerase</fullName>
    </alternativeName>
    <alternativeName>
        <fullName evidence="9">Peptidoglycan polymerase</fullName>
    </alternativeName>
</protein>
<evidence type="ECO:0000313" key="19">
    <source>
        <dbReference type="EMBL" id="RXZ53330.1"/>
    </source>
</evidence>
<dbReference type="GO" id="GO:0015648">
    <property type="term" value="F:lipid-linked peptidoglycan transporter activity"/>
    <property type="evidence" value="ECO:0007669"/>
    <property type="project" value="TreeGrafter"/>
</dbReference>
<name>A0A4Q2JZD5_9ACTN</name>
<dbReference type="GO" id="GO:0008360">
    <property type="term" value="P:regulation of cell shape"/>
    <property type="evidence" value="ECO:0007669"/>
    <property type="project" value="UniProtKB-KW"/>
</dbReference>
<evidence type="ECO:0000256" key="1">
    <source>
        <dbReference type="ARBA" id="ARBA00004141"/>
    </source>
</evidence>
<keyword evidence="20" id="KW-1185">Reference proteome</keyword>
<sequence length="448" mass="48234">MASFAASRRSDAESVVWPQVVLVLSVLALTLIGFVMIYSASQVSILSDAASAGTLSDANPAEYLFDQLKFAIIGVVAAFLLWRFAPPEVWKGVGLWIVYAIAIGLLILTAAMGTTALGAQRWLVLGPISLQPSEFAKIAFVLMAARILSDAQEGVLEGKMLIGQVIVLLIAPIAFLYETQSDLGTTIIIFIGILSVMWLGEVSMRSILLLLGVAFVLALVATFGTGYRTDRLVVYNPWGDGENGYGDGYQTIHSFYAFAEGGIFGVGLGNSREKFDYLPEAETDFVFSIIGEELGMIGALLVIALFLALLFAGLRIARASNSRFGSMVAGSCTIMIVFQAFLNIGCVIGLVPTTGKPLPFVSSGGSSLIATFIMVGLILSVAKYADTTTVYDRRRANLRVVRAVDDDQPYERPRFTDDGTRSSSSRRARSARDDAAALAARSRRTQRR</sequence>
<evidence type="ECO:0000256" key="5">
    <source>
        <dbReference type="ARBA" id="ARBA00022960"/>
    </source>
</evidence>
<evidence type="ECO:0000256" key="2">
    <source>
        <dbReference type="ARBA" id="ARBA00022676"/>
    </source>
</evidence>
<keyword evidence="3" id="KW-0808">Transferase</keyword>
<evidence type="ECO:0000256" key="3">
    <source>
        <dbReference type="ARBA" id="ARBA00022679"/>
    </source>
</evidence>
<feature type="transmembrane region" description="Helical" evidence="18">
    <location>
        <begin position="97"/>
        <end position="118"/>
    </location>
</feature>
<comment type="function">
    <text evidence="16">Peptidoglycan polymerase that is essential for cell division.</text>
</comment>
<dbReference type="EC" id="2.4.99.28" evidence="14"/>
<evidence type="ECO:0000256" key="16">
    <source>
        <dbReference type="ARBA" id="ARBA00049966"/>
    </source>
</evidence>
<reference evidence="19 20" key="1">
    <citation type="submission" date="2019-01" db="EMBL/GenBank/DDBJ databases">
        <title>Senegalimassilia sp. nov. KGMB04484 isolated human feces.</title>
        <authorList>
            <person name="Han K.-I."/>
            <person name="Kim J.-S."/>
            <person name="Lee K.C."/>
            <person name="Suh M.K."/>
            <person name="Eom M.K."/>
            <person name="Lee J.H."/>
            <person name="Park S.-H."/>
            <person name="Kang S.W."/>
            <person name="Park J.-E."/>
            <person name="Oh B.S."/>
            <person name="Yu S.Y."/>
            <person name="Choi S.-H."/>
            <person name="Lee D.H."/>
            <person name="Yoon H."/>
            <person name="Kim B.-Y."/>
            <person name="Lee J.H."/>
            <person name="Lee J.-S."/>
        </authorList>
    </citation>
    <scope>NUCLEOTIDE SEQUENCE [LARGE SCALE GENOMIC DNA]</scope>
    <source>
        <strain evidence="19 20">KGMB04484</strain>
    </source>
</reference>
<evidence type="ECO:0000256" key="9">
    <source>
        <dbReference type="ARBA" id="ARBA00032370"/>
    </source>
</evidence>
<dbReference type="GO" id="GO:0032153">
    <property type="term" value="C:cell division site"/>
    <property type="evidence" value="ECO:0007669"/>
    <property type="project" value="TreeGrafter"/>
</dbReference>
<evidence type="ECO:0000256" key="18">
    <source>
        <dbReference type="SAM" id="Phobius"/>
    </source>
</evidence>
<comment type="catalytic activity">
    <reaction evidence="15">
        <text>[GlcNAc-(1-&gt;4)-Mur2Ac(oyl-L-Ala-gamma-D-Glu-L-Lys-D-Ala-D-Ala)](n)-di-trans,octa-cis-undecaprenyl diphosphate + beta-D-GlcNAc-(1-&gt;4)-Mur2Ac(oyl-L-Ala-gamma-D-Glu-L-Lys-D-Ala-D-Ala)-di-trans,octa-cis-undecaprenyl diphosphate = [GlcNAc-(1-&gt;4)-Mur2Ac(oyl-L-Ala-gamma-D-Glu-L-Lys-D-Ala-D-Ala)](n+1)-di-trans,octa-cis-undecaprenyl diphosphate + di-trans,octa-cis-undecaprenyl diphosphate + H(+)</text>
        <dbReference type="Rhea" id="RHEA:23708"/>
        <dbReference type="Rhea" id="RHEA-COMP:9602"/>
        <dbReference type="Rhea" id="RHEA-COMP:9603"/>
        <dbReference type="ChEBI" id="CHEBI:15378"/>
        <dbReference type="ChEBI" id="CHEBI:58405"/>
        <dbReference type="ChEBI" id="CHEBI:60033"/>
        <dbReference type="ChEBI" id="CHEBI:78435"/>
        <dbReference type="EC" id="2.4.99.28"/>
    </reaction>
</comment>
<dbReference type="GO" id="GO:0005886">
    <property type="term" value="C:plasma membrane"/>
    <property type="evidence" value="ECO:0007669"/>
    <property type="project" value="TreeGrafter"/>
</dbReference>
<evidence type="ECO:0000256" key="15">
    <source>
        <dbReference type="ARBA" id="ARBA00049902"/>
    </source>
</evidence>
<evidence type="ECO:0000256" key="11">
    <source>
        <dbReference type="ARBA" id="ARBA00038053"/>
    </source>
</evidence>
<organism evidence="19 20">
    <name type="scientific">Senegalimassilia faecalis</name>
    <dbReference type="NCBI Taxonomy" id="2509433"/>
    <lineage>
        <taxon>Bacteria</taxon>
        <taxon>Bacillati</taxon>
        <taxon>Actinomycetota</taxon>
        <taxon>Coriobacteriia</taxon>
        <taxon>Coriobacteriales</taxon>
        <taxon>Coriobacteriaceae</taxon>
        <taxon>Senegalimassilia</taxon>
    </lineage>
</organism>
<feature type="transmembrane region" description="Helical" evidence="18">
    <location>
        <begin position="363"/>
        <end position="385"/>
    </location>
</feature>
<dbReference type="Proteomes" id="UP000293345">
    <property type="component" value="Unassembled WGS sequence"/>
</dbReference>
<feature type="transmembrane region" description="Helical" evidence="18">
    <location>
        <begin position="20"/>
        <end position="40"/>
    </location>
</feature>
<evidence type="ECO:0000256" key="14">
    <source>
        <dbReference type="ARBA" id="ARBA00044770"/>
    </source>
</evidence>
<evidence type="ECO:0000256" key="12">
    <source>
        <dbReference type="ARBA" id="ARBA00041185"/>
    </source>
</evidence>
<dbReference type="GO" id="GO:0051301">
    <property type="term" value="P:cell division"/>
    <property type="evidence" value="ECO:0007669"/>
    <property type="project" value="UniProtKB-KW"/>
</dbReference>
<evidence type="ECO:0000256" key="17">
    <source>
        <dbReference type="SAM" id="MobiDB-lite"/>
    </source>
</evidence>
<dbReference type="InterPro" id="IPR001182">
    <property type="entry name" value="FtsW/RodA"/>
</dbReference>
<feature type="transmembrane region" description="Helical" evidence="18">
    <location>
        <begin position="328"/>
        <end position="351"/>
    </location>
</feature>
<keyword evidence="7 18" id="KW-1133">Transmembrane helix</keyword>
<keyword evidence="5" id="KW-0133">Cell shape</keyword>
<evidence type="ECO:0000256" key="4">
    <source>
        <dbReference type="ARBA" id="ARBA00022692"/>
    </source>
</evidence>
<accession>A0A4Q2JZD5</accession>
<dbReference type="PANTHER" id="PTHR30474">
    <property type="entry name" value="CELL CYCLE PROTEIN"/>
    <property type="match status" value="1"/>
</dbReference>
<comment type="similarity">
    <text evidence="11">Belongs to the SEDS family. FtsW subfamily.</text>
</comment>
<feature type="transmembrane region" description="Helical" evidence="18">
    <location>
        <begin position="183"/>
        <end position="200"/>
    </location>
</feature>
<keyword evidence="19" id="KW-0131">Cell cycle</keyword>
<evidence type="ECO:0000313" key="20">
    <source>
        <dbReference type="Proteomes" id="UP000293345"/>
    </source>
</evidence>
<keyword evidence="6" id="KW-0573">Peptidoglycan synthesis</keyword>
<gene>
    <name evidence="19" type="ORF">ET524_01600</name>
</gene>
<dbReference type="Pfam" id="PF01098">
    <property type="entry name" value="FTSW_RODA_SPOVE"/>
    <property type="match status" value="1"/>
</dbReference>
<dbReference type="GO" id="GO:0008955">
    <property type="term" value="F:peptidoglycan glycosyltransferase activity"/>
    <property type="evidence" value="ECO:0007669"/>
    <property type="project" value="UniProtKB-EC"/>
</dbReference>
<keyword evidence="8 18" id="KW-0472">Membrane</keyword>
<comment type="caution">
    <text evidence="19">The sequence shown here is derived from an EMBL/GenBank/DDBJ whole genome shotgun (WGS) entry which is preliminary data.</text>
</comment>
<dbReference type="GO" id="GO:0009252">
    <property type="term" value="P:peptidoglycan biosynthetic process"/>
    <property type="evidence" value="ECO:0007669"/>
    <property type="project" value="UniProtKB-KW"/>
</dbReference>
<feature type="transmembrane region" description="Helical" evidence="18">
    <location>
        <begin position="207"/>
        <end position="227"/>
    </location>
</feature>
<dbReference type="RefSeq" id="WP_129423060.1">
    <property type="nucleotide sequence ID" value="NZ_SDPW01000001.1"/>
</dbReference>